<keyword evidence="2" id="KW-1185">Reference proteome</keyword>
<reference evidence="1 2" key="1">
    <citation type="submission" date="2016-03" db="EMBL/GenBank/DDBJ databases">
        <authorList>
            <person name="Devillers H."/>
        </authorList>
    </citation>
    <scope>NUCLEOTIDE SEQUENCE [LARGE SCALE GENOMIC DNA]</scope>
    <source>
        <strain evidence="1">CBS 6772</strain>
    </source>
</reference>
<dbReference type="Proteomes" id="UP000190831">
    <property type="component" value="Chromosome G"/>
</dbReference>
<dbReference type="EMBL" id="LT598486">
    <property type="protein sequence ID" value="SCW03511.1"/>
    <property type="molecule type" value="Genomic_DNA"/>
</dbReference>
<dbReference type="AlphaFoldDB" id="A0A1G4MHX4"/>
<dbReference type="PANTHER" id="PTHR20978:SF0">
    <property type="entry name" value="SPLICING FACTOR 3B SUBUNIT 5"/>
    <property type="match status" value="1"/>
</dbReference>
<dbReference type="PANTHER" id="PTHR20978">
    <property type="entry name" value="SPLICING FACTOR 3B SUBUNIT 5"/>
    <property type="match status" value="1"/>
</dbReference>
<evidence type="ECO:0000313" key="1">
    <source>
        <dbReference type="EMBL" id="SCW03511.1"/>
    </source>
</evidence>
<sequence>MSDKHRQQQTFQVMRQKHLGLGTESTTREEWQTHVRRDTYYSLASHSASLEYLTLARSHESKKVTKLELMAKMCTDFGKRKPDNELEKNR</sequence>
<dbReference type="OrthoDB" id="274726at2759"/>
<dbReference type="GO" id="GO:0005686">
    <property type="term" value="C:U2 snRNP"/>
    <property type="evidence" value="ECO:0007669"/>
    <property type="project" value="TreeGrafter"/>
</dbReference>
<proteinExistence type="predicted"/>
<dbReference type="GO" id="GO:0071011">
    <property type="term" value="C:precatalytic spliceosome"/>
    <property type="evidence" value="ECO:0007669"/>
    <property type="project" value="TreeGrafter"/>
</dbReference>
<protein>
    <submittedName>
        <fullName evidence="1">LAFE_0G12090g1_1</fullName>
    </submittedName>
</protein>
<name>A0A1G4MHX4_LACFM</name>
<dbReference type="InterPro" id="IPR009846">
    <property type="entry name" value="SF3b5/RDS3-10"/>
</dbReference>
<dbReference type="Pfam" id="PF07189">
    <property type="entry name" value="SF3b10"/>
    <property type="match status" value="1"/>
</dbReference>
<accession>A0A1G4MHX4</accession>
<gene>
    <name evidence="1" type="ORF">LAFE_0G12090G</name>
</gene>
<dbReference type="GO" id="GO:0000398">
    <property type="term" value="P:mRNA splicing, via spliceosome"/>
    <property type="evidence" value="ECO:0007669"/>
    <property type="project" value="TreeGrafter"/>
</dbReference>
<evidence type="ECO:0000313" key="2">
    <source>
        <dbReference type="Proteomes" id="UP000190831"/>
    </source>
</evidence>
<dbReference type="OMA" id="NTTIEEW"/>
<dbReference type="STRING" id="4955.A0A1G4MHX4"/>
<organism evidence="1 2">
    <name type="scientific">Lachancea fermentati</name>
    <name type="common">Zygosaccharomyces fermentati</name>
    <dbReference type="NCBI Taxonomy" id="4955"/>
    <lineage>
        <taxon>Eukaryota</taxon>
        <taxon>Fungi</taxon>
        <taxon>Dikarya</taxon>
        <taxon>Ascomycota</taxon>
        <taxon>Saccharomycotina</taxon>
        <taxon>Saccharomycetes</taxon>
        <taxon>Saccharomycetales</taxon>
        <taxon>Saccharomycetaceae</taxon>
        <taxon>Lachancea</taxon>
    </lineage>
</organism>